<feature type="coiled-coil region" evidence="1">
    <location>
        <begin position="3"/>
        <end position="30"/>
    </location>
</feature>
<keyword evidence="4" id="KW-1185">Reference proteome</keyword>
<keyword evidence="2" id="KW-1133">Transmembrane helix</keyword>
<reference evidence="3" key="1">
    <citation type="journal article" date="2014" name="Int. J. Syst. Evol. Microbiol.">
        <title>Complete genome sequence of Corynebacterium casei LMG S-19264T (=DSM 44701T), isolated from a smear-ripened cheese.</title>
        <authorList>
            <consortium name="US DOE Joint Genome Institute (JGI-PGF)"/>
            <person name="Walter F."/>
            <person name="Albersmeier A."/>
            <person name="Kalinowski J."/>
            <person name="Ruckert C."/>
        </authorList>
    </citation>
    <scope>NUCLEOTIDE SEQUENCE</scope>
    <source>
        <strain evidence="3">KCTC 42097</strain>
    </source>
</reference>
<comment type="caution">
    <text evidence="3">The sequence shown here is derived from an EMBL/GenBank/DDBJ whole genome shotgun (WGS) entry which is preliminary data.</text>
</comment>
<dbReference type="RefSeq" id="WP_189487448.1">
    <property type="nucleotide sequence ID" value="NZ_BMZO01000001.1"/>
</dbReference>
<dbReference type="EMBL" id="BMZO01000001">
    <property type="protein sequence ID" value="GHC63082.1"/>
    <property type="molecule type" value="Genomic_DNA"/>
</dbReference>
<reference evidence="3" key="2">
    <citation type="submission" date="2020-09" db="EMBL/GenBank/DDBJ databases">
        <authorList>
            <person name="Sun Q."/>
            <person name="Kim S."/>
        </authorList>
    </citation>
    <scope>NUCLEOTIDE SEQUENCE</scope>
    <source>
        <strain evidence="3">KCTC 42097</strain>
    </source>
</reference>
<keyword evidence="1" id="KW-0175">Coiled coil</keyword>
<feature type="transmembrane region" description="Helical" evidence="2">
    <location>
        <begin position="82"/>
        <end position="101"/>
    </location>
</feature>
<accession>A0A8J3DL68</accession>
<organism evidence="3 4">
    <name type="scientific">Limoniibacter endophyticus</name>
    <dbReference type="NCBI Taxonomy" id="1565040"/>
    <lineage>
        <taxon>Bacteria</taxon>
        <taxon>Pseudomonadati</taxon>
        <taxon>Pseudomonadota</taxon>
        <taxon>Alphaproteobacteria</taxon>
        <taxon>Hyphomicrobiales</taxon>
        <taxon>Bartonellaceae</taxon>
        <taxon>Limoniibacter</taxon>
    </lineage>
</organism>
<evidence type="ECO:0008006" key="5">
    <source>
        <dbReference type="Google" id="ProtNLM"/>
    </source>
</evidence>
<dbReference type="Gene3D" id="1.20.5.1230">
    <property type="entry name" value="Apolipoprotein A-I"/>
    <property type="match status" value="1"/>
</dbReference>
<sequence>MAETRSEDIQAALEKQVAELKREIARISKSMSDRSSEGYDSLRDQADHAYHEATRRARRTAAQVRDQAHTVTEAVRENPGTAATLLTIVGVVGLAAGILIGQSQQQEQRRRWY</sequence>
<dbReference type="SUPFAM" id="SSF58113">
    <property type="entry name" value="Apolipoprotein A-I"/>
    <property type="match status" value="1"/>
</dbReference>
<keyword evidence="2" id="KW-0812">Transmembrane</keyword>
<name>A0A8J3DL68_9HYPH</name>
<dbReference type="AlphaFoldDB" id="A0A8J3DL68"/>
<evidence type="ECO:0000256" key="2">
    <source>
        <dbReference type="SAM" id="Phobius"/>
    </source>
</evidence>
<protein>
    <recommendedName>
        <fullName evidence="5">ElaB/YqjD/DUF883 family membrane-anchored ribosome-binding protein</fullName>
    </recommendedName>
</protein>
<evidence type="ECO:0000256" key="1">
    <source>
        <dbReference type="SAM" id="Coils"/>
    </source>
</evidence>
<dbReference type="Proteomes" id="UP000641137">
    <property type="component" value="Unassembled WGS sequence"/>
</dbReference>
<keyword evidence="2" id="KW-0472">Membrane</keyword>
<proteinExistence type="predicted"/>
<gene>
    <name evidence="3" type="ORF">GCM10010136_04600</name>
</gene>
<evidence type="ECO:0000313" key="3">
    <source>
        <dbReference type="EMBL" id="GHC63082.1"/>
    </source>
</evidence>
<evidence type="ECO:0000313" key="4">
    <source>
        <dbReference type="Proteomes" id="UP000641137"/>
    </source>
</evidence>